<evidence type="ECO:0000256" key="1">
    <source>
        <dbReference type="SAM" id="Phobius"/>
    </source>
</evidence>
<keyword evidence="1" id="KW-1133">Transmembrane helix</keyword>
<dbReference type="EMBL" id="KR029581">
    <property type="protein sequence ID" value="AKH46333.1"/>
    <property type="molecule type" value="Genomic_DNA"/>
</dbReference>
<keyword evidence="1" id="KW-0472">Membrane</keyword>
<name>A0A0F7L4A2_9VIRU</name>
<keyword evidence="1" id="KW-0812">Transmembrane</keyword>
<sequence>MQIVLLHFHLMELFLIVLLTDIYLQILVYLVFHKLHSIDRLLSFHLVLQLYLDQSF</sequence>
<reference evidence="2" key="2">
    <citation type="submission" date="2015-03" db="EMBL/GenBank/DDBJ databases">
        <authorList>
            <person name="Chow C.-E.T."/>
            <person name="Winget D.M."/>
            <person name="White R.A.III."/>
            <person name="Hallam S.J."/>
            <person name="Suttle C.A."/>
        </authorList>
    </citation>
    <scope>NUCLEOTIDE SEQUENCE</scope>
    <source>
        <strain evidence="2">Anoxic3_6</strain>
    </source>
</reference>
<evidence type="ECO:0000313" key="2">
    <source>
        <dbReference type="EMBL" id="AKH46333.1"/>
    </source>
</evidence>
<feature type="transmembrane region" description="Helical" evidence="1">
    <location>
        <begin position="13"/>
        <end position="32"/>
    </location>
</feature>
<proteinExistence type="predicted"/>
<protein>
    <submittedName>
        <fullName evidence="2">Uncharacterized protein</fullName>
    </submittedName>
</protein>
<accession>A0A0F7L4A2</accession>
<organism evidence="2">
    <name type="scientific">uncultured marine virus</name>
    <dbReference type="NCBI Taxonomy" id="186617"/>
    <lineage>
        <taxon>Viruses</taxon>
        <taxon>environmental samples</taxon>
    </lineage>
</organism>
<reference evidence="2" key="1">
    <citation type="journal article" date="2015" name="Front. Microbiol.">
        <title>Combining genomic sequencing methods to explore viral diversity and reveal potential virus-host interactions.</title>
        <authorList>
            <person name="Chow C.E."/>
            <person name="Winget D.M."/>
            <person name="White R.A.III."/>
            <person name="Hallam S.J."/>
            <person name="Suttle C.A."/>
        </authorList>
    </citation>
    <scope>NUCLEOTIDE SEQUENCE</scope>
    <source>
        <strain evidence="2">Anoxic3_6</strain>
    </source>
</reference>